<dbReference type="CDD" id="cd07043">
    <property type="entry name" value="STAS_anti-anti-sigma_factors"/>
    <property type="match status" value="1"/>
</dbReference>
<keyword evidence="4" id="KW-1185">Reference proteome</keyword>
<dbReference type="PANTHER" id="PTHR33495:SF2">
    <property type="entry name" value="ANTI-SIGMA FACTOR ANTAGONIST TM_1081-RELATED"/>
    <property type="match status" value="1"/>
</dbReference>
<evidence type="ECO:0000313" key="3">
    <source>
        <dbReference type="EMBL" id="NKY33750.1"/>
    </source>
</evidence>
<comment type="caution">
    <text evidence="3">The sequence shown here is derived from an EMBL/GenBank/DDBJ whole genome shotgun (WGS) entry which is preliminary data.</text>
</comment>
<dbReference type="InterPro" id="IPR002645">
    <property type="entry name" value="STAS_dom"/>
</dbReference>
<dbReference type="RefSeq" id="WP_068047146.1">
    <property type="nucleotide sequence ID" value="NZ_JAAXOO010000002.1"/>
</dbReference>
<accession>A0A846XGC2</accession>
<dbReference type="Proteomes" id="UP000565715">
    <property type="component" value="Unassembled WGS sequence"/>
</dbReference>
<gene>
    <name evidence="3" type="ORF">HGA13_11765</name>
</gene>
<name>A0A846XGC2_9NOCA</name>
<dbReference type="Gene3D" id="3.30.750.24">
    <property type="entry name" value="STAS domain"/>
    <property type="match status" value="1"/>
</dbReference>
<proteinExistence type="predicted"/>
<dbReference type="Pfam" id="PF01740">
    <property type="entry name" value="STAS"/>
    <property type="match status" value="1"/>
</dbReference>
<evidence type="ECO:0000259" key="2">
    <source>
        <dbReference type="PROSITE" id="PS50801"/>
    </source>
</evidence>
<dbReference type="EMBL" id="JAAXOO010000002">
    <property type="protein sequence ID" value="NKY33750.1"/>
    <property type="molecule type" value="Genomic_DNA"/>
</dbReference>
<evidence type="ECO:0000256" key="1">
    <source>
        <dbReference type="SAM" id="MobiDB-lite"/>
    </source>
</evidence>
<dbReference type="PROSITE" id="PS50801">
    <property type="entry name" value="STAS"/>
    <property type="match status" value="1"/>
</dbReference>
<dbReference type="PANTHER" id="PTHR33495">
    <property type="entry name" value="ANTI-SIGMA FACTOR ANTAGONIST TM_1081-RELATED-RELATED"/>
    <property type="match status" value="1"/>
</dbReference>
<organism evidence="3 4">
    <name type="scientific">Nocardia speluncae</name>
    <dbReference type="NCBI Taxonomy" id="419477"/>
    <lineage>
        <taxon>Bacteria</taxon>
        <taxon>Bacillati</taxon>
        <taxon>Actinomycetota</taxon>
        <taxon>Actinomycetes</taxon>
        <taxon>Mycobacteriales</taxon>
        <taxon>Nocardiaceae</taxon>
        <taxon>Nocardia</taxon>
    </lineage>
</organism>
<sequence>MSVTTALHQVEQHRGNDPRTAAAGRMWSRRSTEHPDCVIARVEGELDAVGLDDFRALLGRCRRDGCRVVVLDLRATTFLCIRAASALSGAKSDAWRHGVELRLVSGRHDIERALQITGARHQFRYFPTLRTALTG</sequence>
<dbReference type="AlphaFoldDB" id="A0A846XGC2"/>
<dbReference type="SUPFAM" id="SSF52091">
    <property type="entry name" value="SpoIIaa-like"/>
    <property type="match status" value="1"/>
</dbReference>
<feature type="region of interest" description="Disordered" evidence="1">
    <location>
        <begin position="1"/>
        <end position="27"/>
    </location>
</feature>
<reference evidence="3 4" key="1">
    <citation type="submission" date="2020-04" db="EMBL/GenBank/DDBJ databases">
        <title>MicrobeNet Type strains.</title>
        <authorList>
            <person name="Nicholson A.C."/>
        </authorList>
    </citation>
    <scope>NUCLEOTIDE SEQUENCE [LARGE SCALE GENOMIC DNA]</scope>
    <source>
        <strain evidence="3 4">DSM 45078</strain>
    </source>
</reference>
<evidence type="ECO:0000313" key="4">
    <source>
        <dbReference type="Proteomes" id="UP000565715"/>
    </source>
</evidence>
<feature type="domain" description="STAS" evidence="2">
    <location>
        <begin position="27"/>
        <end position="135"/>
    </location>
</feature>
<protein>
    <submittedName>
        <fullName evidence="3">STAS domain-containing protein</fullName>
    </submittedName>
</protein>
<dbReference type="InterPro" id="IPR036513">
    <property type="entry name" value="STAS_dom_sf"/>
</dbReference>
<dbReference type="GO" id="GO:0043856">
    <property type="term" value="F:anti-sigma factor antagonist activity"/>
    <property type="evidence" value="ECO:0007669"/>
    <property type="project" value="TreeGrafter"/>
</dbReference>